<accession>A0A558AFM1</accession>
<reference evidence="2 3" key="1">
    <citation type="submission" date="2019-07" db="EMBL/GenBank/DDBJ databases">
        <authorList>
            <person name="Duangmal K."/>
            <person name="Teo W.F.A."/>
        </authorList>
    </citation>
    <scope>NUCLEOTIDE SEQUENCE [LARGE SCALE GENOMIC DNA]</scope>
    <source>
        <strain evidence="2 3">TBRC 6029</strain>
    </source>
</reference>
<name>A0A558AFM1_9PSEU</name>
<evidence type="ECO:0000313" key="2">
    <source>
        <dbReference type="EMBL" id="TVT23065.1"/>
    </source>
</evidence>
<reference evidence="2 3" key="2">
    <citation type="submission" date="2019-08" db="EMBL/GenBank/DDBJ databases">
        <title>Amycolatopsis acidicola sp. nov., isolated from peat swamp forest soil.</title>
        <authorList>
            <person name="Srisuk N."/>
        </authorList>
    </citation>
    <scope>NUCLEOTIDE SEQUENCE [LARGE SCALE GENOMIC DNA]</scope>
    <source>
        <strain evidence="2 3">TBRC 6029</strain>
    </source>
</reference>
<keyword evidence="3" id="KW-1185">Reference proteome</keyword>
<feature type="region of interest" description="Disordered" evidence="1">
    <location>
        <begin position="1"/>
        <end position="42"/>
    </location>
</feature>
<dbReference type="Proteomes" id="UP000320011">
    <property type="component" value="Unassembled WGS sequence"/>
</dbReference>
<protein>
    <submittedName>
        <fullName evidence="2">Uncharacterized protein</fullName>
    </submittedName>
</protein>
<gene>
    <name evidence="2" type="ORF">FNH05_33190</name>
</gene>
<comment type="caution">
    <text evidence="2">The sequence shown here is derived from an EMBL/GenBank/DDBJ whole genome shotgun (WGS) entry which is preliminary data.</text>
</comment>
<dbReference type="EMBL" id="VJWX01000564">
    <property type="protein sequence ID" value="TVT23065.1"/>
    <property type="molecule type" value="Genomic_DNA"/>
</dbReference>
<evidence type="ECO:0000256" key="1">
    <source>
        <dbReference type="SAM" id="MobiDB-lite"/>
    </source>
</evidence>
<dbReference type="AlphaFoldDB" id="A0A558AFM1"/>
<organism evidence="2 3">
    <name type="scientific">Amycolatopsis rhizosphaerae</name>
    <dbReference type="NCBI Taxonomy" id="2053003"/>
    <lineage>
        <taxon>Bacteria</taxon>
        <taxon>Bacillati</taxon>
        <taxon>Actinomycetota</taxon>
        <taxon>Actinomycetes</taxon>
        <taxon>Pseudonocardiales</taxon>
        <taxon>Pseudonocardiaceae</taxon>
        <taxon>Amycolatopsis</taxon>
    </lineage>
</organism>
<evidence type="ECO:0000313" key="3">
    <source>
        <dbReference type="Proteomes" id="UP000320011"/>
    </source>
</evidence>
<proteinExistence type="predicted"/>
<sequence length="278" mass="29739">MARLRAATDTGGVSIVTGPASMSDDREGTRVPRPRHRPDTSAAGLRAQWHAESRRRDWPRDLPWDVPATSAVVTACFEGATPPDALPDALYALADERLAEAASPADFARDIEALAYCLDDGPAADELIGLGRHAIGAVLARDHVLGELYSPATSFRSRTAFLADLTGPAAAGMPVHVWTARWRPAARTWSATATQLTVASAVRTALRDGESAAYFGPGCLAVLLTSPGRGTELDELLRGVADLGPVESLIHTRPDGPLERWGRWLIKVFPELIDDPLP</sequence>